<protein>
    <submittedName>
        <fullName evidence="4">Sulfotransferase</fullName>
    </submittedName>
</protein>
<proteinExistence type="predicted"/>
<evidence type="ECO:0000256" key="2">
    <source>
        <dbReference type="ARBA" id="ARBA00023180"/>
    </source>
</evidence>
<dbReference type="Gene3D" id="3.40.50.300">
    <property type="entry name" value="P-loop containing nucleotide triphosphate hydrolases"/>
    <property type="match status" value="1"/>
</dbReference>
<organism evidence="4 5">
    <name type="scientific">Adonisia turfae CCMR0081</name>
    <dbReference type="NCBI Taxonomy" id="2292702"/>
    <lineage>
        <taxon>Bacteria</taxon>
        <taxon>Bacillati</taxon>
        <taxon>Cyanobacteriota</taxon>
        <taxon>Adonisia</taxon>
        <taxon>Adonisia turfae</taxon>
    </lineage>
</organism>
<dbReference type="Proteomes" id="UP000481033">
    <property type="component" value="Unassembled WGS sequence"/>
</dbReference>
<gene>
    <name evidence="4" type="ORF">DXZ20_08955</name>
</gene>
<evidence type="ECO:0000313" key="5">
    <source>
        <dbReference type="Proteomes" id="UP000481033"/>
    </source>
</evidence>
<keyword evidence="1 4" id="KW-0808">Transferase</keyword>
<dbReference type="GO" id="GO:0008146">
    <property type="term" value="F:sulfotransferase activity"/>
    <property type="evidence" value="ECO:0007669"/>
    <property type="project" value="InterPro"/>
</dbReference>
<evidence type="ECO:0000256" key="1">
    <source>
        <dbReference type="ARBA" id="ARBA00022679"/>
    </source>
</evidence>
<dbReference type="InterPro" id="IPR037359">
    <property type="entry name" value="NST/OST"/>
</dbReference>
<keyword evidence="5" id="KW-1185">Reference proteome</keyword>
<comment type="caution">
    <text evidence="4">The sequence shown here is derived from an EMBL/GenBank/DDBJ whole genome shotgun (WGS) entry which is preliminary data.</text>
</comment>
<evidence type="ECO:0000259" key="3">
    <source>
        <dbReference type="Pfam" id="PF00685"/>
    </source>
</evidence>
<reference evidence="4 5" key="1">
    <citation type="journal article" date="2020" name="Microb. Ecol.">
        <title>Ecogenomics of the Marine Benthic Filamentous Cyanobacterium Adonisia.</title>
        <authorList>
            <person name="Walter J.M."/>
            <person name="Coutinho F.H."/>
            <person name="Leomil L."/>
            <person name="Hargreaves P.I."/>
            <person name="Campeao M.E."/>
            <person name="Vieira V.V."/>
            <person name="Silva B.S."/>
            <person name="Fistarol G.O."/>
            <person name="Salomon P.S."/>
            <person name="Sawabe T."/>
            <person name="Mino S."/>
            <person name="Hosokawa M."/>
            <person name="Miyashita H."/>
            <person name="Maruyama F."/>
            <person name="van Verk M.C."/>
            <person name="Dutilh B.E."/>
            <person name="Thompson C.C."/>
            <person name="Thompson F.L."/>
        </authorList>
    </citation>
    <scope>NUCLEOTIDE SEQUENCE [LARGE SCALE GENOMIC DNA]</scope>
    <source>
        <strain evidence="4 5">CCMR0081</strain>
    </source>
</reference>
<dbReference type="InterPro" id="IPR000863">
    <property type="entry name" value="Sulfotransferase_dom"/>
</dbReference>
<keyword evidence="2" id="KW-0325">Glycoprotein</keyword>
<name>A0A6M0RHT3_9CYAN</name>
<dbReference type="InterPro" id="IPR027417">
    <property type="entry name" value="P-loop_NTPase"/>
</dbReference>
<feature type="domain" description="Sulfotransferase" evidence="3">
    <location>
        <begin position="101"/>
        <end position="307"/>
    </location>
</feature>
<dbReference type="RefSeq" id="WP_163660686.1">
    <property type="nucleotide sequence ID" value="NZ_QXHD01000004.1"/>
</dbReference>
<sequence length="354" mass="41989">MRSDSNGPRPIHPLNQQSLLSQFIRPYQKYFLVKKLTKKLYSLILENALPVLIQKASPVDKLFVIMVRAFLRKNVPEPIKEPVKKVLKDYGQATSKWRALPDWLIIGAQKGGTSSLFFYLQQHPEIGFAPEITKEVHYFDWHHQHYLDWYRAHFPLKISYKLSNIRSTGEATPEYLFHPLAPNRISKSLPDAKFLIILRNPINRAYSHWKMSIRHGHETLNFLDAIEAEEDRLGQEREHLKTQGDEYSWHSPLAWFSYLSRGRYTEQIEHWLKFFSREKLLILRSEDMFSNPHEVLSKTTHFLELKEFKRIDLEPMNTGGYQKKMPPETYKKLAAYFAPHNQNLLKYVDWDPKW</sequence>
<dbReference type="PANTHER" id="PTHR10605">
    <property type="entry name" value="HEPARAN SULFATE SULFOTRANSFERASE"/>
    <property type="match status" value="1"/>
</dbReference>
<evidence type="ECO:0000313" key="4">
    <source>
        <dbReference type="EMBL" id="NEZ55798.1"/>
    </source>
</evidence>
<dbReference type="SUPFAM" id="SSF52540">
    <property type="entry name" value="P-loop containing nucleoside triphosphate hydrolases"/>
    <property type="match status" value="1"/>
</dbReference>
<dbReference type="PANTHER" id="PTHR10605:SF56">
    <property type="entry name" value="BIFUNCTIONAL HEPARAN SULFATE N-DEACETYLASE_N-SULFOTRANSFERASE"/>
    <property type="match status" value="1"/>
</dbReference>
<dbReference type="EMBL" id="QXHD01000004">
    <property type="protein sequence ID" value="NEZ55798.1"/>
    <property type="molecule type" value="Genomic_DNA"/>
</dbReference>
<dbReference type="Pfam" id="PF00685">
    <property type="entry name" value="Sulfotransfer_1"/>
    <property type="match status" value="1"/>
</dbReference>
<accession>A0A6M0RHT3</accession>
<dbReference type="AlphaFoldDB" id="A0A6M0RHT3"/>